<dbReference type="Pfam" id="PF02086">
    <property type="entry name" value="MethyltransfD12"/>
    <property type="match status" value="1"/>
</dbReference>
<dbReference type="Gene3D" id="3.40.50.150">
    <property type="entry name" value="Vaccinia Virus protein VP39"/>
    <property type="match status" value="1"/>
</dbReference>
<evidence type="ECO:0000256" key="3">
    <source>
        <dbReference type="ARBA" id="ARBA00022603"/>
    </source>
</evidence>
<protein>
    <recommendedName>
        <fullName evidence="2 8">Site-specific DNA-methyltransferase (adenine-specific)</fullName>
        <ecNumber evidence="2 8">2.1.1.72</ecNumber>
    </recommendedName>
</protein>
<reference evidence="9" key="1">
    <citation type="submission" date="2009-04" db="EMBL/GenBank/DDBJ databases">
        <authorList>
            <person name="Weinstock G."/>
            <person name="Sodergren E."/>
            <person name="Clifton S."/>
            <person name="Fulton L."/>
            <person name="Fulton B."/>
            <person name="Courtney L."/>
            <person name="Fronick C."/>
            <person name="Harrison M."/>
            <person name="Strong C."/>
            <person name="Farmer C."/>
            <person name="Delahaunty K."/>
            <person name="Markovic C."/>
            <person name="Hall O."/>
            <person name="Minx P."/>
            <person name="Tomlinson C."/>
            <person name="Mitreva M."/>
            <person name="Nelson J."/>
            <person name="Hou S."/>
            <person name="Wollam A."/>
            <person name="Pepin K.H."/>
            <person name="Johnson M."/>
            <person name="Bhonagiri V."/>
            <person name="Nash W.E."/>
            <person name="Warren W."/>
            <person name="Chinwalla A."/>
            <person name="Mardis E.R."/>
            <person name="Wilson R.K."/>
        </authorList>
    </citation>
    <scope>NUCLEOTIDE SEQUENCE [LARGE SCALE GENOMIC DNA]</scope>
    <source>
        <strain evidence="9">ATCC 51147</strain>
    </source>
</reference>
<dbReference type="PRINTS" id="PR00505">
    <property type="entry name" value="D12N6MTFRASE"/>
</dbReference>
<gene>
    <name evidence="9" type="primary">dam</name>
    <name evidence="9" type="ORF">GCWU000324_02695</name>
</gene>
<dbReference type="EC" id="2.1.1.72" evidence="2 8"/>
<dbReference type="InterPro" id="IPR023095">
    <property type="entry name" value="Ade_MeTrfase_dom_2"/>
</dbReference>
<comment type="caution">
    <text evidence="9">The sequence shown here is derived from an EMBL/GenBank/DDBJ whole genome shotgun (WGS) entry which is preliminary data.</text>
</comment>
<feature type="binding site" evidence="7">
    <location>
        <position position="73"/>
    </location>
    <ligand>
        <name>S-adenosyl-L-methionine</name>
        <dbReference type="ChEBI" id="CHEBI:59789"/>
    </ligand>
</feature>
<keyword evidence="4 8" id="KW-0808">Transferase</keyword>
<dbReference type="Gene3D" id="1.10.1020.10">
    <property type="entry name" value="Adenine-specific Methyltransferase, Domain 2"/>
    <property type="match status" value="1"/>
</dbReference>
<dbReference type="PROSITE" id="PS00092">
    <property type="entry name" value="N6_MTASE"/>
    <property type="match status" value="1"/>
</dbReference>
<feature type="binding site" evidence="7">
    <location>
        <position position="200"/>
    </location>
    <ligand>
        <name>S-adenosyl-L-methionine</name>
        <dbReference type="ChEBI" id="CHEBI:59789"/>
    </ligand>
</feature>
<evidence type="ECO:0000256" key="8">
    <source>
        <dbReference type="RuleBase" id="RU361257"/>
    </source>
</evidence>
<organism evidence="9 10">
    <name type="scientific">Kingella oralis ATCC 51147</name>
    <dbReference type="NCBI Taxonomy" id="629741"/>
    <lineage>
        <taxon>Bacteria</taxon>
        <taxon>Pseudomonadati</taxon>
        <taxon>Pseudomonadota</taxon>
        <taxon>Betaproteobacteria</taxon>
        <taxon>Neisseriales</taxon>
        <taxon>Neisseriaceae</taxon>
        <taxon>Kingella</taxon>
    </lineage>
</organism>
<proteinExistence type="inferred from homology"/>
<dbReference type="EMBL" id="ACJW02000005">
    <property type="protein sequence ID" value="EEP67123.1"/>
    <property type="molecule type" value="Genomic_DNA"/>
</dbReference>
<dbReference type="InterPro" id="IPR012327">
    <property type="entry name" value="MeTrfase_D12"/>
</dbReference>
<dbReference type="GO" id="GO:0009307">
    <property type="term" value="P:DNA restriction-modification system"/>
    <property type="evidence" value="ECO:0007669"/>
    <property type="project" value="InterPro"/>
</dbReference>
<dbReference type="Proteomes" id="UP000003009">
    <property type="component" value="Unassembled WGS sequence"/>
</dbReference>
<name>C4GLX2_9NEIS</name>
<dbReference type="PIRSF" id="PIRSF000398">
    <property type="entry name" value="M_m6A_EcoRV"/>
    <property type="match status" value="1"/>
</dbReference>
<dbReference type="SUPFAM" id="SSF53335">
    <property type="entry name" value="S-adenosyl-L-methionine-dependent methyltransferases"/>
    <property type="match status" value="1"/>
</dbReference>
<dbReference type="GO" id="GO:0032259">
    <property type="term" value="P:methylation"/>
    <property type="evidence" value="ECO:0007669"/>
    <property type="project" value="UniProtKB-KW"/>
</dbReference>
<evidence type="ECO:0000313" key="10">
    <source>
        <dbReference type="Proteomes" id="UP000003009"/>
    </source>
</evidence>
<accession>C4GLX2</accession>
<dbReference type="AlphaFoldDB" id="C4GLX2"/>
<dbReference type="InterPro" id="IPR012263">
    <property type="entry name" value="M_m6A_EcoRV"/>
</dbReference>
<dbReference type="InterPro" id="IPR029063">
    <property type="entry name" value="SAM-dependent_MTases_sf"/>
</dbReference>
<evidence type="ECO:0000256" key="4">
    <source>
        <dbReference type="ARBA" id="ARBA00022679"/>
    </source>
</evidence>
<keyword evidence="3 8" id="KW-0489">Methyltransferase</keyword>
<dbReference type="NCBIfam" id="TIGR00571">
    <property type="entry name" value="dam"/>
    <property type="match status" value="1"/>
</dbReference>
<dbReference type="GO" id="GO:0009007">
    <property type="term" value="F:site-specific DNA-methyltransferase (adenine-specific) activity"/>
    <property type="evidence" value="ECO:0007669"/>
    <property type="project" value="UniProtKB-UniRule"/>
</dbReference>
<evidence type="ECO:0000256" key="5">
    <source>
        <dbReference type="ARBA" id="ARBA00022691"/>
    </source>
</evidence>
<evidence type="ECO:0000256" key="1">
    <source>
        <dbReference type="ARBA" id="ARBA00006594"/>
    </source>
</evidence>
<dbReference type="GO" id="GO:0006298">
    <property type="term" value="P:mismatch repair"/>
    <property type="evidence" value="ECO:0007669"/>
    <property type="project" value="TreeGrafter"/>
</dbReference>
<keyword evidence="10" id="KW-1185">Reference proteome</keyword>
<dbReference type="InterPro" id="IPR002052">
    <property type="entry name" value="DNA_methylase_N6_adenine_CS"/>
</dbReference>
<evidence type="ECO:0000256" key="6">
    <source>
        <dbReference type="ARBA" id="ARBA00047942"/>
    </source>
</evidence>
<evidence type="ECO:0000313" key="9">
    <source>
        <dbReference type="EMBL" id="EEP67123.1"/>
    </source>
</evidence>
<evidence type="ECO:0000256" key="7">
    <source>
        <dbReference type="PIRSR" id="PIRSR000398-1"/>
    </source>
</evidence>
<dbReference type="PANTHER" id="PTHR30481:SF3">
    <property type="entry name" value="DNA ADENINE METHYLASE"/>
    <property type="match status" value="1"/>
</dbReference>
<dbReference type="PANTHER" id="PTHR30481">
    <property type="entry name" value="DNA ADENINE METHYLASE"/>
    <property type="match status" value="1"/>
</dbReference>
<dbReference type="HOGENOM" id="CLU_063430_0_1_4"/>
<feature type="binding site" evidence="7">
    <location>
        <position position="31"/>
    </location>
    <ligand>
        <name>S-adenosyl-L-methionine</name>
        <dbReference type="ChEBI" id="CHEBI:59789"/>
    </ligand>
</feature>
<dbReference type="GO" id="GO:1904047">
    <property type="term" value="F:S-adenosyl-L-methionine binding"/>
    <property type="evidence" value="ECO:0007669"/>
    <property type="project" value="TreeGrafter"/>
</dbReference>
<evidence type="ECO:0000256" key="2">
    <source>
        <dbReference type="ARBA" id="ARBA00011900"/>
    </source>
</evidence>
<comment type="similarity">
    <text evidence="1 8">Belongs to the N(4)/N(6)-methyltransferase family.</text>
</comment>
<dbReference type="GO" id="GO:0043565">
    <property type="term" value="F:sequence-specific DNA binding"/>
    <property type="evidence" value="ECO:0007669"/>
    <property type="project" value="TreeGrafter"/>
</dbReference>
<sequence length="288" mass="32453">MPTHHQDKMNKIPIGSLKTSSKPFLKWAGGKAKLAPFIQSHLPAHSCHRLIEPFAGSAALSLALEYDAYLLNDNNADLINLYQSLKCHQQEFIDYARSFFIAPNNQDTQFYALRDQFNASQNAEERAALFIYLNRHAFNGLCRYNSKGGFNVPFGKYQSPYFPEREMQAFIQKSNRITLMCGDFQAALNLATSDDAVYCDPPYAPLSETASFTAYSQNGFNANDQQRLAQAAQLVAQQAQSVLISNHDTPFTRSLYRHAKIQTVEVQRNIAANGEHRKKVGELLAIYE</sequence>
<comment type="catalytic activity">
    <reaction evidence="6 8">
        <text>a 2'-deoxyadenosine in DNA + S-adenosyl-L-methionine = an N(6)-methyl-2'-deoxyadenosine in DNA + S-adenosyl-L-homocysteine + H(+)</text>
        <dbReference type="Rhea" id="RHEA:15197"/>
        <dbReference type="Rhea" id="RHEA-COMP:12418"/>
        <dbReference type="Rhea" id="RHEA-COMP:12419"/>
        <dbReference type="ChEBI" id="CHEBI:15378"/>
        <dbReference type="ChEBI" id="CHEBI:57856"/>
        <dbReference type="ChEBI" id="CHEBI:59789"/>
        <dbReference type="ChEBI" id="CHEBI:90615"/>
        <dbReference type="ChEBI" id="CHEBI:90616"/>
        <dbReference type="EC" id="2.1.1.72"/>
    </reaction>
</comment>
<dbReference type="STRING" id="629741.GCWU000324_02695"/>
<feature type="binding site" evidence="7">
    <location>
        <position position="27"/>
    </location>
    <ligand>
        <name>S-adenosyl-L-methionine</name>
        <dbReference type="ChEBI" id="CHEBI:59789"/>
    </ligand>
</feature>
<keyword evidence="5 8" id="KW-0949">S-adenosyl-L-methionine</keyword>